<name>A0A1W1CFA5_9ZZZZ</name>
<evidence type="ECO:0000313" key="1">
    <source>
        <dbReference type="EMBL" id="SFV64469.1"/>
    </source>
</evidence>
<gene>
    <name evidence="1" type="ORF">MNB_SV-12-1737</name>
</gene>
<dbReference type="InterPro" id="IPR011990">
    <property type="entry name" value="TPR-like_helical_dom_sf"/>
</dbReference>
<accession>A0A1W1CFA5</accession>
<dbReference type="SUPFAM" id="SSF48452">
    <property type="entry name" value="TPR-like"/>
    <property type="match status" value="2"/>
</dbReference>
<sequence length="436" mass="50699">MNIVVSFLSVFVLLGCSYSPNVTKVSEEELATYNPKHFAKPKNKDRIANENDLIIQAIWYENQGNYKKSNYFYSILYDRTENVEYMFRELTTALYAGIDSKNILKLKEWTKENPNNIQSKRLLISFYINEKKNQEAKEVGRELVSKSGKAIDFELSASPYILSGEYTKAVSLLEEAYKKSYNEDILIKITTILANYLGDIEGAIKRLEKHKSQNQCSEKICNQLVEIYTKLQQVEPLMKVYHALYKETKKDIYAVKIVEGYIYTEEFDKAIAFLQNDYSNDELLYELYLAKKDYSSALDIAEKLFIEQKRPKWLAESAMALYESAKNKDDEVMLNSVVEKFEQAIGDGVRDSVYLNYYGYTLIDKNIDIEKGVKIVKDALKEQPNNSYYLDSLAWGYYKLNLCKEAYIEMKKVVDIEGLDEEDIAQHWISIQKCNR</sequence>
<proteinExistence type="predicted"/>
<dbReference type="AlphaFoldDB" id="A0A1W1CFA5"/>
<protein>
    <submittedName>
        <fullName evidence="1">Putative lipoprotein</fullName>
    </submittedName>
</protein>
<dbReference type="Gene3D" id="1.25.40.10">
    <property type="entry name" value="Tetratricopeptide repeat domain"/>
    <property type="match status" value="2"/>
</dbReference>
<keyword evidence="1" id="KW-0449">Lipoprotein</keyword>
<dbReference type="EMBL" id="FPHE01000133">
    <property type="protein sequence ID" value="SFV64469.1"/>
    <property type="molecule type" value="Genomic_DNA"/>
</dbReference>
<reference evidence="1" key="1">
    <citation type="submission" date="2016-10" db="EMBL/GenBank/DDBJ databases">
        <authorList>
            <person name="de Groot N.N."/>
        </authorList>
    </citation>
    <scope>NUCLEOTIDE SEQUENCE</scope>
</reference>
<organism evidence="1">
    <name type="scientific">hydrothermal vent metagenome</name>
    <dbReference type="NCBI Taxonomy" id="652676"/>
    <lineage>
        <taxon>unclassified sequences</taxon>
        <taxon>metagenomes</taxon>
        <taxon>ecological metagenomes</taxon>
    </lineage>
</organism>